<proteinExistence type="predicted"/>
<dbReference type="InterPro" id="IPR036388">
    <property type="entry name" value="WH-like_DNA-bd_sf"/>
</dbReference>
<evidence type="ECO:0000256" key="2">
    <source>
        <dbReference type="ARBA" id="ARBA00023125"/>
    </source>
</evidence>
<dbReference type="PANTHER" id="PTHR38445:SF10">
    <property type="entry name" value="GNTR-FAMILY TRANSCRIPTIONAL REGULATOR"/>
    <property type="match status" value="1"/>
</dbReference>
<dbReference type="CDD" id="cd07377">
    <property type="entry name" value="WHTH_GntR"/>
    <property type="match status" value="1"/>
</dbReference>
<evidence type="ECO:0000259" key="4">
    <source>
        <dbReference type="PROSITE" id="PS50949"/>
    </source>
</evidence>
<dbReference type="SUPFAM" id="SSF53822">
    <property type="entry name" value="Periplasmic binding protein-like I"/>
    <property type="match status" value="1"/>
</dbReference>
<dbReference type="Gene3D" id="3.40.50.2300">
    <property type="match status" value="1"/>
</dbReference>
<dbReference type="SUPFAM" id="SSF46785">
    <property type="entry name" value="Winged helix' DNA-binding domain"/>
    <property type="match status" value="1"/>
</dbReference>
<organism evidence="5 6">
    <name type="scientific">Xiashengella succiniciproducens</name>
    <dbReference type="NCBI Taxonomy" id="2949635"/>
    <lineage>
        <taxon>Bacteria</taxon>
        <taxon>Pseudomonadati</taxon>
        <taxon>Bacteroidota</taxon>
        <taxon>Bacteroidia</taxon>
        <taxon>Marinilabiliales</taxon>
        <taxon>Marinilabiliaceae</taxon>
        <taxon>Xiashengella</taxon>
    </lineage>
</organism>
<dbReference type="Pfam" id="PF00392">
    <property type="entry name" value="GntR"/>
    <property type="match status" value="1"/>
</dbReference>
<evidence type="ECO:0000256" key="1">
    <source>
        <dbReference type="ARBA" id="ARBA00023015"/>
    </source>
</evidence>
<protein>
    <submittedName>
        <fullName evidence="5">GntR family transcriptional regulator</fullName>
    </submittedName>
</protein>
<gene>
    <name evidence="5" type="ORF">M9189_04300</name>
</gene>
<dbReference type="RefSeq" id="WP_250724882.1">
    <property type="nucleotide sequence ID" value="NZ_CP098400.1"/>
</dbReference>
<evidence type="ECO:0000313" key="6">
    <source>
        <dbReference type="Proteomes" id="UP001056426"/>
    </source>
</evidence>
<dbReference type="InterPro" id="IPR000524">
    <property type="entry name" value="Tscrpt_reg_HTH_GntR"/>
</dbReference>
<reference evidence="5" key="1">
    <citation type="submission" date="2022-05" db="EMBL/GenBank/DDBJ databases">
        <authorList>
            <person name="Sun X."/>
        </authorList>
    </citation>
    <scope>NUCLEOTIDE SEQUENCE</scope>
    <source>
        <strain evidence="5">Ai-910</strain>
    </source>
</reference>
<dbReference type="Gene3D" id="1.10.10.10">
    <property type="entry name" value="Winged helix-like DNA-binding domain superfamily/Winged helix DNA-binding domain"/>
    <property type="match status" value="1"/>
</dbReference>
<dbReference type="PANTHER" id="PTHR38445">
    <property type="entry name" value="HTH-TYPE TRANSCRIPTIONAL REPRESSOR YTRA"/>
    <property type="match status" value="1"/>
</dbReference>
<dbReference type="SMART" id="SM00345">
    <property type="entry name" value="HTH_GNTR"/>
    <property type="match status" value="1"/>
</dbReference>
<name>A0A9J6ZRU1_9BACT</name>
<accession>A0A9J6ZRU1</accession>
<dbReference type="GO" id="GO:0003700">
    <property type="term" value="F:DNA-binding transcription factor activity"/>
    <property type="evidence" value="ECO:0007669"/>
    <property type="project" value="InterPro"/>
</dbReference>
<dbReference type="InterPro" id="IPR028082">
    <property type="entry name" value="Peripla_BP_I"/>
</dbReference>
<keyword evidence="3" id="KW-0804">Transcription</keyword>
<dbReference type="PROSITE" id="PS50949">
    <property type="entry name" value="HTH_GNTR"/>
    <property type="match status" value="1"/>
</dbReference>
<keyword evidence="6" id="KW-1185">Reference proteome</keyword>
<keyword evidence="1" id="KW-0805">Transcription regulation</keyword>
<dbReference type="EMBL" id="CP098400">
    <property type="protein sequence ID" value="URW80570.1"/>
    <property type="molecule type" value="Genomic_DNA"/>
</dbReference>
<dbReference type="InterPro" id="IPR036390">
    <property type="entry name" value="WH_DNA-bd_sf"/>
</dbReference>
<reference evidence="5" key="2">
    <citation type="submission" date="2022-06" db="EMBL/GenBank/DDBJ databases">
        <title>Xiashengella guii gen. nov. sp. nov., a bacterium isolated form anaerobic digestion tank.</title>
        <authorList>
            <person name="Huang H."/>
        </authorList>
    </citation>
    <scope>NUCLEOTIDE SEQUENCE</scope>
    <source>
        <strain evidence="5">Ai-910</strain>
    </source>
</reference>
<dbReference type="Proteomes" id="UP001056426">
    <property type="component" value="Chromosome"/>
</dbReference>
<dbReference type="GO" id="GO:0003677">
    <property type="term" value="F:DNA binding"/>
    <property type="evidence" value="ECO:0007669"/>
    <property type="project" value="UniProtKB-KW"/>
</dbReference>
<dbReference type="AlphaFoldDB" id="A0A9J6ZRU1"/>
<sequence>MSAHNSKFRFQLEDKGNVPKFRQLIDAVNNAIAEKRLNIGDNLPSVNQMCQEYKLSRDTVFKAYSILKDQGVIDSVPNKGYFIAREIRRVFLFLDTFKAYKEVLYESFIKALPENVIADVHFHHYNTDVFRHQIENSIGRYQKYIVMPFDHPEVDSVLAMIPSEKLLVIDWNIFSKPGNNLLYQDFGQAVYDSLQSVRDLIKKYGEMVFLYPNYTNHPIESINFGKKFCKDNGIKCSVETNPTKLDVRPGVVYFCVSDRMLGQFLEQCRVKNLEPGRDCGMISYNETPMKKFIYKGITVISTDFKTMGEKAAEFVANDKPMDIRIPTQVFVRDSL</sequence>
<dbReference type="KEGG" id="alkq:M9189_04300"/>
<keyword evidence="2" id="KW-0238">DNA-binding</keyword>
<feature type="domain" description="HTH gntR-type" evidence="4">
    <location>
        <begin position="18"/>
        <end position="86"/>
    </location>
</feature>
<evidence type="ECO:0000313" key="5">
    <source>
        <dbReference type="EMBL" id="URW80570.1"/>
    </source>
</evidence>
<evidence type="ECO:0000256" key="3">
    <source>
        <dbReference type="ARBA" id="ARBA00023163"/>
    </source>
</evidence>